<reference evidence="1" key="2">
    <citation type="journal article" date="2019" name="Genome Biol. Evol.">
        <title>Day and night: Metabolic profiles and evolutionary relationships of six axenic non-marine cyanobacteria.</title>
        <authorList>
            <person name="Will S.E."/>
            <person name="Henke P."/>
            <person name="Boedeker C."/>
            <person name="Huang S."/>
            <person name="Brinkmann H."/>
            <person name="Rohde M."/>
            <person name="Jarek M."/>
            <person name="Friedl T."/>
            <person name="Seufert S."/>
            <person name="Schumacher M."/>
            <person name="Overmann J."/>
            <person name="Neumann-Schaal M."/>
            <person name="Petersen J."/>
        </authorList>
    </citation>
    <scope>NUCLEOTIDE SEQUENCE [LARGE SCALE GENOMIC DNA]</scope>
    <source>
        <strain evidence="1">PCC 7102</strain>
    </source>
</reference>
<evidence type="ECO:0000313" key="1">
    <source>
        <dbReference type="EMBL" id="RUT02383.1"/>
    </source>
</evidence>
<sequence length="382" mass="42875">MSTPTTILDLAFERVINNLSQSLVQDSTIRANVEFVCRNPQNRAGVRLLLACLLAKVHRPNLDIRKPYTEIGSDDCYSGRTYDEAYITNFINKHELPCNPTTAFLTPALRNRNIVLTVDVNLVGRPPILYKTVLQLLDNVYCGSVLASDLLAETIRYLLIVRDEKRQRISSLLANLRTVAGGIPFSAEAILKLIEQHLSCPNSSRLPVLVVAAAYQSASTYLGQRCLSLKSHNAADEQTGALGDVEITLLNEENVVTAYEMKTKKVTINDINRALQKIRDSSHRIDNYIFITTDIIEPAVQQYAFLIYEQTGGIEFVILDCISFLRHFLHIFHRLRMDFLEAYQELVLAESESAVSQALKEAFLALRQVAESNKGDDSDELV</sequence>
<keyword evidence="1" id="KW-0808">Transferase</keyword>
<dbReference type="OrthoDB" id="569625at2"/>
<evidence type="ECO:0000313" key="2">
    <source>
        <dbReference type="Proteomes" id="UP000271624"/>
    </source>
</evidence>
<keyword evidence="1" id="KW-0489">Methyltransferase</keyword>
<proteinExistence type="predicted"/>
<accession>A0A3S1C8L9</accession>
<dbReference type="AlphaFoldDB" id="A0A3S1C8L9"/>
<comment type="caution">
    <text evidence="1">The sequence shown here is derived from an EMBL/GenBank/DDBJ whole genome shotgun (WGS) entry which is preliminary data.</text>
</comment>
<dbReference type="RefSeq" id="WP_127084110.1">
    <property type="nucleotide sequence ID" value="NZ_RSCL01000016.1"/>
</dbReference>
<dbReference type="EMBL" id="RSCL01000016">
    <property type="protein sequence ID" value="RUT02383.1"/>
    <property type="molecule type" value="Genomic_DNA"/>
</dbReference>
<dbReference type="GO" id="GO:0008168">
    <property type="term" value="F:methyltransferase activity"/>
    <property type="evidence" value="ECO:0007669"/>
    <property type="project" value="UniProtKB-KW"/>
</dbReference>
<keyword evidence="2" id="KW-1185">Reference proteome</keyword>
<dbReference type="GO" id="GO:0032259">
    <property type="term" value="P:methylation"/>
    <property type="evidence" value="ECO:0007669"/>
    <property type="project" value="UniProtKB-KW"/>
</dbReference>
<protein>
    <submittedName>
        <fullName evidence="1">DNA methyltransferase</fullName>
    </submittedName>
</protein>
<organism evidence="1 2">
    <name type="scientific">Dulcicalothrix desertica PCC 7102</name>
    <dbReference type="NCBI Taxonomy" id="232991"/>
    <lineage>
        <taxon>Bacteria</taxon>
        <taxon>Bacillati</taxon>
        <taxon>Cyanobacteriota</taxon>
        <taxon>Cyanophyceae</taxon>
        <taxon>Nostocales</taxon>
        <taxon>Calotrichaceae</taxon>
        <taxon>Dulcicalothrix</taxon>
    </lineage>
</organism>
<gene>
    <name evidence="1" type="ORF">DSM106972_058610</name>
</gene>
<name>A0A3S1C8L9_9CYAN</name>
<reference evidence="1" key="1">
    <citation type="submission" date="2018-12" db="EMBL/GenBank/DDBJ databases">
        <authorList>
            <person name="Will S."/>
            <person name="Neumann-Schaal M."/>
            <person name="Henke P."/>
        </authorList>
    </citation>
    <scope>NUCLEOTIDE SEQUENCE</scope>
    <source>
        <strain evidence="1">PCC 7102</strain>
    </source>
</reference>
<dbReference type="Proteomes" id="UP000271624">
    <property type="component" value="Unassembled WGS sequence"/>
</dbReference>